<protein>
    <submittedName>
        <fullName evidence="3">Helix-turn-helix domain-containing protein</fullName>
    </submittedName>
</protein>
<dbReference type="Pfam" id="PF07905">
    <property type="entry name" value="PucR"/>
    <property type="match status" value="1"/>
</dbReference>
<dbReference type="Proteomes" id="UP001347146">
    <property type="component" value="Unassembled WGS sequence"/>
</dbReference>
<dbReference type="Pfam" id="PF13556">
    <property type="entry name" value="HTH_30"/>
    <property type="match status" value="1"/>
</dbReference>
<dbReference type="PANTHER" id="PTHR33744">
    <property type="entry name" value="CARBOHYDRATE DIACID REGULATOR"/>
    <property type="match status" value="1"/>
</dbReference>
<dbReference type="InterPro" id="IPR025736">
    <property type="entry name" value="PucR_C-HTH_dom"/>
</dbReference>
<sequence length="531" mass="56427">MRLGDLLDDPDLGLRLHHDPGSARDIEIDRVFTTDLPDPSRYLFGGELVLSGLIFHSGAAEESDVFVDALVRSSVVAFGVGEERFGHVPHHIVDACRRRGMPVFGVPEAVSFSRVTDHVVARYAADRTAELTSSLSRQRRLLDSVASGHALDGMAAELVATTGVACWVITVTGRQVVAVAGGGRTLSPEVIDEITAKALCTNVFPVAVGEMTLMRIGFAPSRRAGGWLLVVGRHLTELGPQVLAAFEEFAAICALVRAREREASRAGDQIGDRLAEYVAGEASSGQIDDALDDAGLGSASTWIVVSADLGDRPDHYPMVRAALRDSLLELGRGTVGQPRGSELIAVVDGAIGVTALESTLRAHLGRLTPILRGTLDVGISDPVGRPRLSGALALARRARSLPSAGVGADHIDRRVRVSGSGPLASGAAILAMLPDAVRRTFVGLVLGPLSDGDDRSAADLLRTLTVFLDEDCSWNRTAARMHLHVNTVRYRVSRIEALTGRDLSTTADRSDLFLAIACLPGRSAVRPQDPR</sequence>
<proteinExistence type="predicted"/>
<organism evidence="3 4">
    <name type="scientific">Gordonia sesuvii</name>
    <dbReference type="NCBI Taxonomy" id="3116777"/>
    <lineage>
        <taxon>Bacteria</taxon>
        <taxon>Bacillati</taxon>
        <taxon>Actinomycetota</taxon>
        <taxon>Actinomycetes</taxon>
        <taxon>Mycobacteriales</taxon>
        <taxon>Gordoniaceae</taxon>
        <taxon>Gordonia</taxon>
    </lineage>
</organism>
<dbReference type="Gene3D" id="1.10.10.2840">
    <property type="entry name" value="PucR C-terminal helix-turn-helix domain"/>
    <property type="match status" value="1"/>
</dbReference>
<dbReference type="InterPro" id="IPR042070">
    <property type="entry name" value="PucR_C-HTH_sf"/>
</dbReference>
<dbReference type="PANTHER" id="PTHR33744:SF17">
    <property type="entry name" value="CONSERVED PROTEIN"/>
    <property type="match status" value="1"/>
</dbReference>
<gene>
    <name evidence="3" type="ORF">VZC37_00510</name>
</gene>
<reference evidence="3 4" key="1">
    <citation type="submission" date="2024-01" db="EMBL/GenBank/DDBJ databases">
        <title>Draft genome sequence of Gordonia sp. LSe1-13.</title>
        <authorList>
            <person name="Suphannarot A."/>
            <person name="Mingma R."/>
        </authorList>
    </citation>
    <scope>NUCLEOTIDE SEQUENCE [LARGE SCALE GENOMIC DNA]</scope>
    <source>
        <strain evidence="3 4">LSe1-13</strain>
    </source>
</reference>
<evidence type="ECO:0000259" key="2">
    <source>
        <dbReference type="Pfam" id="PF13556"/>
    </source>
</evidence>
<feature type="domain" description="Purine catabolism PurC-like" evidence="1">
    <location>
        <begin position="6"/>
        <end position="121"/>
    </location>
</feature>
<dbReference type="EMBL" id="JAZDUF010000001">
    <property type="protein sequence ID" value="MEE3848793.1"/>
    <property type="molecule type" value="Genomic_DNA"/>
</dbReference>
<accession>A0ABU7M6S6</accession>
<name>A0ABU7M6S6_9ACTN</name>
<dbReference type="InterPro" id="IPR051448">
    <property type="entry name" value="CdaR-like_regulators"/>
</dbReference>
<dbReference type="InterPro" id="IPR012914">
    <property type="entry name" value="PucR_dom"/>
</dbReference>
<dbReference type="RefSeq" id="WP_330430463.1">
    <property type="nucleotide sequence ID" value="NZ_JAZDUF010000001.1"/>
</dbReference>
<feature type="domain" description="PucR C-terminal helix-turn-helix" evidence="2">
    <location>
        <begin position="460"/>
        <end position="517"/>
    </location>
</feature>
<evidence type="ECO:0000259" key="1">
    <source>
        <dbReference type="Pfam" id="PF07905"/>
    </source>
</evidence>
<comment type="caution">
    <text evidence="3">The sequence shown here is derived from an EMBL/GenBank/DDBJ whole genome shotgun (WGS) entry which is preliminary data.</text>
</comment>
<keyword evidence="4" id="KW-1185">Reference proteome</keyword>
<evidence type="ECO:0000313" key="3">
    <source>
        <dbReference type="EMBL" id="MEE3848793.1"/>
    </source>
</evidence>
<evidence type="ECO:0000313" key="4">
    <source>
        <dbReference type="Proteomes" id="UP001347146"/>
    </source>
</evidence>